<dbReference type="InterPro" id="IPR005804">
    <property type="entry name" value="FA_desaturase_dom"/>
</dbReference>
<name>Q24HT6_TETTS</name>
<accession>Q24HT6</accession>
<dbReference type="HOGENOM" id="CLU_033263_1_0_1"/>
<sequence length="413" mass="49390">MRHQFMTLGEGFQFLIGLFIIVFELPFYALLTFFSVMWEKVDRLFKGKPRTGILFQIADRFNETTQKYLENYVVYKQDYYIINSIVFLIIYLIVIFLASAWYTSQYGFSIFVFILYHTLRLGPELAIFGTVQSLAHKECHSGTEQFQNLPKFVQWILGNIFCWFIGPFYGLLPYSMKIGHSMNHHKYSNSEKDVICNSDMERDSIINYIRYVTRFLFYSTNISLIPVFFNDKNYKQVFQLMIGIVYQMLFFLLVAQKVNFFFALSFIGYAFLENVFFISLYNWTWHAFIDPEEPTNEYVNSITIIDGTYNVIDRDLHVVHHAYPGVHWSKYRKIFENDKEIYTKRKGTLFKQTQAKELFFLIIFKKYDKMVEKFIFPDNMSHEEKVTFLQKRLRSITWGRKQNIFLNESKKSS</sequence>
<dbReference type="Pfam" id="PF00487">
    <property type="entry name" value="FA_desaturase"/>
    <property type="match status" value="1"/>
</dbReference>
<feature type="transmembrane region" description="Helical" evidence="1">
    <location>
        <begin position="152"/>
        <end position="172"/>
    </location>
</feature>
<dbReference type="PANTHER" id="PTHR36459">
    <property type="entry name" value="ORF"/>
    <property type="match status" value="1"/>
</dbReference>
<dbReference type="EMBL" id="GG662232">
    <property type="protein sequence ID" value="EAS07351.1"/>
    <property type="molecule type" value="Genomic_DNA"/>
</dbReference>
<dbReference type="OrthoDB" id="1470350at2759"/>
<feature type="transmembrane region" description="Helical" evidence="1">
    <location>
        <begin position="260"/>
        <end position="281"/>
    </location>
</feature>
<dbReference type="GeneID" id="7824906"/>
<keyword evidence="1" id="KW-0472">Membrane</keyword>
<keyword evidence="4" id="KW-1185">Reference proteome</keyword>
<dbReference type="PANTHER" id="PTHR36459:SF1">
    <property type="entry name" value="FATTY ACID DESATURASE DOMAIN-CONTAINING PROTEIN-RELATED"/>
    <property type="match status" value="1"/>
</dbReference>
<evidence type="ECO:0000259" key="2">
    <source>
        <dbReference type="Pfam" id="PF00487"/>
    </source>
</evidence>
<proteinExistence type="predicted"/>
<keyword evidence="1" id="KW-0812">Transmembrane</keyword>
<feature type="domain" description="Fatty acid desaturase" evidence="2">
    <location>
        <begin position="128"/>
        <end position="349"/>
    </location>
</feature>
<gene>
    <name evidence="3" type="ORF">TTHERM_01133950</name>
</gene>
<feature type="transmembrane region" description="Helical" evidence="1">
    <location>
        <begin position="79"/>
        <end position="102"/>
    </location>
</feature>
<dbReference type="AlphaFoldDB" id="Q24HT6"/>
<dbReference type="STRING" id="312017.Q24HT6"/>
<evidence type="ECO:0000256" key="1">
    <source>
        <dbReference type="SAM" id="Phobius"/>
    </source>
</evidence>
<dbReference type="RefSeq" id="XP_001027593.1">
    <property type="nucleotide sequence ID" value="XM_001027593.1"/>
</dbReference>
<organism evidence="3 4">
    <name type="scientific">Tetrahymena thermophila (strain SB210)</name>
    <dbReference type="NCBI Taxonomy" id="312017"/>
    <lineage>
        <taxon>Eukaryota</taxon>
        <taxon>Sar</taxon>
        <taxon>Alveolata</taxon>
        <taxon>Ciliophora</taxon>
        <taxon>Intramacronucleata</taxon>
        <taxon>Oligohymenophorea</taxon>
        <taxon>Hymenostomatida</taxon>
        <taxon>Tetrahymenina</taxon>
        <taxon>Tetrahymenidae</taxon>
        <taxon>Tetrahymena</taxon>
    </lineage>
</organism>
<dbReference type="GO" id="GO:0006629">
    <property type="term" value="P:lipid metabolic process"/>
    <property type="evidence" value="ECO:0007669"/>
    <property type="project" value="InterPro"/>
</dbReference>
<dbReference type="Proteomes" id="UP000009168">
    <property type="component" value="Unassembled WGS sequence"/>
</dbReference>
<feature type="transmembrane region" description="Helical" evidence="1">
    <location>
        <begin position="236"/>
        <end position="254"/>
    </location>
</feature>
<keyword evidence="1" id="KW-1133">Transmembrane helix</keyword>
<dbReference type="InParanoid" id="Q24HT6"/>
<reference evidence="4" key="1">
    <citation type="journal article" date="2006" name="PLoS Biol.">
        <title>Macronuclear genome sequence of the ciliate Tetrahymena thermophila, a model eukaryote.</title>
        <authorList>
            <person name="Eisen J.A."/>
            <person name="Coyne R.S."/>
            <person name="Wu M."/>
            <person name="Wu D."/>
            <person name="Thiagarajan M."/>
            <person name="Wortman J.R."/>
            <person name="Badger J.H."/>
            <person name="Ren Q."/>
            <person name="Amedeo P."/>
            <person name="Jones K.M."/>
            <person name="Tallon L.J."/>
            <person name="Delcher A.L."/>
            <person name="Salzberg S.L."/>
            <person name="Silva J.C."/>
            <person name="Haas B.J."/>
            <person name="Majoros W.H."/>
            <person name="Farzad M."/>
            <person name="Carlton J.M."/>
            <person name="Smith R.K. Jr."/>
            <person name="Garg J."/>
            <person name="Pearlman R.E."/>
            <person name="Karrer K.M."/>
            <person name="Sun L."/>
            <person name="Manning G."/>
            <person name="Elde N.C."/>
            <person name="Turkewitz A.P."/>
            <person name="Asai D.J."/>
            <person name="Wilkes D.E."/>
            <person name="Wang Y."/>
            <person name="Cai H."/>
            <person name="Collins K."/>
            <person name="Stewart B.A."/>
            <person name="Lee S.R."/>
            <person name="Wilamowska K."/>
            <person name="Weinberg Z."/>
            <person name="Ruzzo W.L."/>
            <person name="Wloga D."/>
            <person name="Gaertig J."/>
            <person name="Frankel J."/>
            <person name="Tsao C.-C."/>
            <person name="Gorovsky M.A."/>
            <person name="Keeling P.J."/>
            <person name="Waller R.F."/>
            <person name="Patron N.J."/>
            <person name="Cherry J.M."/>
            <person name="Stover N.A."/>
            <person name="Krieger C.J."/>
            <person name="del Toro C."/>
            <person name="Ryder H.F."/>
            <person name="Williamson S.C."/>
            <person name="Barbeau R.A."/>
            <person name="Hamilton E.P."/>
            <person name="Orias E."/>
        </authorList>
    </citation>
    <scope>NUCLEOTIDE SEQUENCE [LARGE SCALE GENOMIC DNA]</scope>
    <source>
        <strain evidence="4">SB210</strain>
    </source>
</reference>
<evidence type="ECO:0000313" key="4">
    <source>
        <dbReference type="Proteomes" id="UP000009168"/>
    </source>
</evidence>
<protein>
    <submittedName>
        <fullName evidence="3">Fatty acid desaturase family protein</fullName>
    </submittedName>
</protein>
<feature type="transmembrane region" description="Helical" evidence="1">
    <location>
        <begin position="12"/>
        <end position="38"/>
    </location>
</feature>
<feature type="transmembrane region" description="Helical" evidence="1">
    <location>
        <begin position="208"/>
        <end position="229"/>
    </location>
</feature>
<dbReference type="KEGG" id="tet:TTHERM_01133950"/>
<dbReference type="eggNOG" id="ENOG502S7NX">
    <property type="taxonomic scope" value="Eukaryota"/>
</dbReference>
<evidence type="ECO:0000313" key="3">
    <source>
        <dbReference type="EMBL" id="EAS07351.1"/>
    </source>
</evidence>